<evidence type="ECO:0000256" key="8">
    <source>
        <dbReference type="NCBIfam" id="TIGR02209"/>
    </source>
</evidence>
<keyword evidence="2 7" id="KW-0132">Cell division</keyword>
<feature type="transmembrane region" description="Helical" evidence="7">
    <location>
        <begin position="40"/>
        <end position="57"/>
    </location>
</feature>
<evidence type="ECO:0000256" key="1">
    <source>
        <dbReference type="ARBA" id="ARBA00022475"/>
    </source>
</evidence>
<name>A0A4P6ZZ84_9BACL</name>
<dbReference type="HAMAP" id="MF_00910">
    <property type="entry name" value="FtsL"/>
    <property type="match status" value="1"/>
</dbReference>
<dbReference type="Proteomes" id="UP000294292">
    <property type="component" value="Chromosome"/>
</dbReference>
<organism evidence="9 10">
    <name type="scientific">Paenisporosarcina antarctica</name>
    <dbReference type="NCBI Taxonomy" id="417367"/>
    <lineage>
        <taxon>Bacteria</taxon>
        <taxon>Bacillati</taxon>
        <taxon>Bacillota</taxon>
        <taxon>Bacilli</taxon>
        <taxon>Bacillales</taxon>
        <taxon>Caryophanaceae</taxon>
        <taxon>Paenisporosarcina</taxon>
    </lineage>
</organism>
<evidence type="ECO:0000256" key="5">
    <source>
        <dbReference type="ARBA" id="ARBA00023136"/>
    </source>
</evidence>
<dbReference type="Pfam" id="PF04977">
    <property type="entry name" value="DivIC"/>
    <property type="match status" value="1"/>
</dbReference>
<accession>A0A4P6ZZ84</accession>
<dbReference type="InterPro" id="IPR007060">
    <property type="entry name" value="FtsL/DivIC"/>
</dbReference>
<dbReference type="RefSeq" id="WP_134210151.1">
    <property type="nucleotide sequence ID" value="NZ_CP038015.1"/>
</dbReference>
<dbReference type="GO" id="GO:0043093">
    <property type="term" value="P:FtsZ-dependent cytokinesis"/>
    <property type="evidence" value="ECO:0007669"/>
    <property type="project" value="UniProtKB-UniRule"/>
</dbReference>
<keyword evidence="5 7" id="KW-0472">Membrane</keyword>
<dbReference type="OrthoDB" id="14664at2"/>
<dbReference type="GO" id="GO:0032153">
    <property type="term" value="C:cell division site"/>
    <property type="evidence" value="ECO:0007669"/>
    <property type="project" value="UniProtKB-UniRule"/>
</dbReference>
<protein>
    <recommendedName>
        <fullName evidence="7 8">Cell division protein FtsL</fullName>
    </recommendedName>
</protein>
<gene>
    <name evidence="7 9" type="primary">ftsL</name>
    <name evidence="9" type="ORF">E2636_10530</name>
</gene>
<reference evidence="9 10" key="1">
    <citation type="submission" date="2019-03" db="EMBL/GenBank/DDBJ databases">
        <title>Complete genome sequence of Paenisporosarcina antarctica CGMCC 1.6503T.</title>
        <authorList>
            <person name="Rong J.-C."/>
            <person name="Chi N.-Y."/>
            <person name="Zhang Q.-F."/>
        </authorList>
    </citation>
    <scope>NUCLEOTIDE SEQUENCE [LARGE SCALE GENOMIC DNA]</scope>
    <source>
        <strain evidence="9 10">CGMCC 1.6503</strain>
    </source>
</reference>
<proteinExistence type="inferred from homology"/>
<comment type="function">
    <text evidence="7">Essential cell division protein.</text>
</comment>
<dbReference type="EMBL" id="CP038015">
    <property type="protein sequence ID" value="QBP41548.1"/>
    <property type="molecule type" value="Genomic_DNA"/>
</dbReference>
<evidence type="ECO:0000256" key="4">
    <source>
        <dbReference type="ARBA" id="ARBA00022989"/>
    </source>
</evidence>
<evidence type="ECO:0000256" key="3">
    <source>
        <dbReference type="ARBA" id="ARBA00022692"/>
    </source>
</evidence>
<keyword evidence="1 7" id="KW-1003">Cell membrane</keyword>
<comment type="subcellular location">
    <subcellularLocation>
        <location evidence="7">Cell membrane</location>
        <topology evidence="7">Single-pass type II membrane protein</topology>
    </subcellularLocation>
    <text evidence="7">Localizes to the division septum where it forms a ring structure.</text>
</comment>
<keyword evidence="10" id="KW-1185">Reference proteome</keyword>
<dbReference type="GO" id="GO:0005886">
    <property type="term" value="C:plasma membrane"/>
    <property type="evidence" value="ECO:0007669"/>
    <property type="project" value="UniProtKB-SubCell"/>
</dbReference>
<keyword evidence="3 7" id="KW-0812">Transmembrane</keyword>
<evidence type="ECO:0000313" key="10">
    <source>
        <dbReference type="Proteomes" id="UP000294292"/>
    </source>
</evidence>
<evidence type="ECO:0000256" key="7">
    <source>
        <dbReference type="HAMAP-Rule" id="MF_00910"/>
    </source>
</evidence>
<dbReference type="KEGG" id="panc:E2636_10530"/>
<dbReference type="NCBIfam" id="TIGR02209">
    <property type="entry name" value="ftsL_broad"/>
    <property type="match status" value="1"/>
</dbReference>
<comment type="similarity">
    <text evidence="7">Belongs to the FtsL family.</text>
</comment>
<sequence>MAMHARTQSTYIKQPVFNPQPGFKPEIKSNRKKVTKGEKILLVLFVSVVALFCVMILQTQASIHTSTQDIQTINLQIDETKKQNTDLSIQVSELSTYERIWDKAKGLGFKLNEQNVKVVQGQ</sequence>
<dbReference type="InterPro" id="IPR011922">
    <property type="entry name" value="Cell_div_FtsL"/>
</dbReference>
<evidence type="ECO:0000256" key="6">
    <source>
        <dbReference type="ARBA" id="ARBA00023306"/>
    </source>
</evidence>
<keyword evidence="4 7" id="KW-1133">Transmembrane helix</keyword>
<evidence type="ECO:0000256" key="2">
    <source>
        <dbReference type="ARBA" id="ARBA00022618"/>
    </source>
</evidence>
<dbReference type="AlphaFoldDB" id="A0A4P6ZZ84"/>
<evidence type="ECO:0000313" key="9">
    <source>
        <dbReference type="EMBL" id="QBP41548.1"/>
    </source>
</evidence>
<keyword evidence="6 7" id="KW-0131">Cell cycle</keyword>